<comment type="caution">
    <text evidence="1">The sequence shown here is derived from an EMBL/GenBank/DDBJ whole genome shotgun (WGS) entry which is preliminary data.</text>
</comment>
<keyword evidence="2" id="KW-1185">Reference proteome</keyword>
<dbReference type="EMBL" id="BLYI01000027">
    <property type="protein sequence ID" value="GFO84787.1"/>
    <property type="molecule type" value="Genomic_DNA"/>
</dbReference>
<dbReference type="Proteomes" id="UP000613208">
    <property type="component" value="Unassembled WGS sequence"/>
</dbReference>
<gene>
    <name evidence="1" type="ORF">ANBU17_11340</name>
</gene>
<protein>
    <submittedName>
        <fullName evidence="1">Uncharacterized protein</fullName>
    </submittedName>
</protein>
<dbReference type="RefSeq" id="WP_279323884.1">
    <property type="nucleotide sequence ID" value="NZ_BLYI01000027.1"/>
</dbReference>
<name>A0A916VD77_9FIRM</name>
<reference evidence="1" key="1">
    <citation type="submission" date="2020-06" db="EMBL/GenBank/DDBJ databases">
        <title>Characterization of fructooligosaccharide metabolism and fructooligosaccharide-degrading enzymes in human commensal butyrate producers.</title>
        <authorList>
            <person name="Tanno H."/>
            <person name="Fujii T."/>
            <person name="Hirano K."/>
            <person name="Maeno S."/>
            <person name="Tonozuka T."/>
            <person name="Sakamoto M."/>
            <person name="Ohkuma M."/>
            <person name="Tochio T."/>
            <person name="Endo A."/>
        </authorList>
    </citation>
    <scope>NUCLEOTIDE SEQUENCE</scope>
    <source>
        <strain evidence="1">JCM 17466</strain>
    </source>
</reference>
<sequence length="40" mass="4770">MDNGESLSLQDAEKEEVLLFEKDKYQPYLDMKKAVMKKYL</sequence>
<organism evidence="1 2">
    <name type="scientific">Anaerostipes butyraticus</name>
    <dbReference type="NCBI Taxonomy" id="645466"/>
    <lineage>
        <taxon>Bacteria</taxon>
        <taxon>Bacillati</taxon>
        <taxon>Bacillota</taxon>
        <taxon>Clostridia</taxon>
        <taxon>Lachnospirales</taxon>
        <taxon>Lachnospiraceae</taxon>
        <taxon>Anaerostipes</taxon>
    </lineage>
</organism>
<evidence type="ECO:0000313" key="2">
    <source>
        <dbReference type="Proteomes" id="UP000613208"/>
    </source>
</evidence>
<dbReference type="AlphaFoldDB" id="A0A916VD77"/>
<proteinExistence type="predicted"/>
<accession>A0A916VD77</accession>
<evidence type="ECO:0000313" key="1">
    <source>
        <dbReference type="EMBL" id="GFO84787.1"/>
    </source>
</evidence>